<organism evidence="1 2">
    <name type="scientific">Violaceomyces palustris</name>
    <dbReference type="NCBI Taxonomy" id="1673888"/>
    <lineage>
        <taxon>Eukaryota</taxon>
        <taxon>Fungi</taxon>
        <taxon>Dikarya</taxon>
        <taxon>Basidiomycota</taxon>
        <taxon>Ustilaginomycotina</taxon>
        <taxon>Ustilaginomycetes</taxon>
        <taxon>Violaceomycetales</taxon>
        <taxon>Violaceomycetaceae</taxon>
        <taxon>Violaceomyces</taxon>
    </lineage>
</organism>
<dbReference type="Proteomes" id="UP000245626">
    <property type="component" value="Unassembled WGS sequence"/>
</dbReference>
<reference evidence="1 2" key="1">
    <citation type="journal article" date="2018" name="Mol. Biol. Evol.">
        <title>Broad Genomic Sampling Reveals a Smut Pathogenic Ancestry of the Fungal Clade Ustilaginomycotina.</title>
        <authorList>
            <person name="Kijpornyongpan T."/>
            <person name="Mondo S.J."/>
            <person name="Barry K."/>
            <person name="Sandor L."/>
            <person name="Lee J."/>
            <person name="Lipzen A."/>
            <person name="Pangilinan J."/>
            <person name="LaButti K."/>
            <person name="Hainaut M."/>
            <person name="Henrissat B."/>
            <person name="Grigoriev I.V."/>
            <person name="Spatafora J.W."/>
            <person name="Aime M.C."/>
        </authorList>
    </citation>
    <scope>NUCLEOTIDE SEQUENCE [LARGE SCALE GENOMIC DNA]</scope>
    <source>
        <strain evidence="1 2">SA 807</strain>
    </source>
</reference>
<name>A0ACD0NUV6_9BASI</name>
<keyword evidence="2" id="KW-1185">Reference proteome</keyword>
<proteinExistence type="predicted"/>
<accession>A0ACD0NUV6</accession>
<evidence type="ECO:0000313" key="2">
    <source>
        <dbReference type="Proteomes" id="UP000245626"/>
    </source>
</evidence>
<protein>
    <submittedName>
        <fullName evidence="1">Uncharacterized protein</fullName>
    </submittedName>
</protein>
<evidence type="ECO:0000313" key="1">
    <source>
        <dbReference type="EMBL" id="PWN49582.1"/>
    </source>
</evidence>
<sequence length="408" mass="46079">MDSFTFHSIQFEELAPNHPATLHHQPVSPSSVFEVDDPRSIIYLLDDDDDDDEFQDIHTALARARAIILSDDDHRQQLQPRLELEEELITHAIGRRILSISGYEIQDLWYQPHFQDSHLTSIGYSSLSILPRYHLGYPHIIPAGRRHLFLPHHQHHSKPSNPYQPKAQPRPTQAAALQPPIHQPRQVEEEEVEEEEEEEDQDEHELEWLASELLSHRHPKEPASFWVIDSGDNVKGSSFTPIPTPEVVEYEEDEQRKSERIARILAEASLLQSQSESNVEEEPNQPAAATAAKTPPNASQGEAQGKGVQKKEGKSKLEGVSTATSSLRSHLETRKASVLDEEEEEILEKEGIAVEHQEDEDEEDEVGQEETNEKRGLAVNAADLSALKRPAKVVKVFDTRERGSSNSS</sequence>
<gene>
    <name evidence="1" type="ORF">IE53DRAFT_369646</name>
</gene>
<dbReference type="EMBL" id="KZ820031">
    <property type="protein sequence ID" value="PWN49582.1"/>
    <property type="molecule type" value="Genomic_DNA"/>
</dbReference>